<keyword evidence="4" id="KW-1133">Transmembrane helix</keyword>
<evidence type="ECO:0008006" key="8">
    <source>
        <dbReference type="Google" id="ProtNLM"/>
    </source>
</evidence>
<feature type="chain" id="PRO_5034508760" description="Galactose oxidase" evidence="5">
    <location>
        <begin position="23"/>
        <end position="535"/>
    </location>
</feature>
<evidence type="ECO:0000256" key="4">
    <source>
        <dbReference type="SAM" id="Phobius"/>
    </source>
</evidence>
<gene>
    <name evidence="6" type="ORF">INT47_011181</name>
</gene>
<evidence type="ECO:0000313" key="7">
    <source>
        <dbReference type="Proteomes" id="UP000603453"/>
    </source>
</evidence>
<accession>A0A8H7RL38</accession>
<evidence type="ECO:0000256" key="3">
    <source>
        <dbReference type="SAM" id="MobiDB-lite"/>
    </source>
</evidence>
<sequence>MKFNLAAVSIFFLTTAVKYTSSQAVVPKYAASCGYLAKKIYCLGGLSTVDVLTTEATMNVLDIANYNGSTSKELTSQWEMIVTDTTTVTLESRRNTQTMQYPDGKSMLISGGFSSTDIALKDQTLIFNGETRSWNRSENYVEYPYGGRQIYYAASVYVPGYGVGFFGGTEALSNDNHTIPYVYKGVTIPDMGFPGASFQFIGYSNLTFLDINRPEQPWSSFPNQKNLPDGFTSYQQPIFDPKTNIILFFGGAYLNTTTFDRKFYDLQNVMTFDMQNSQWGQQLLQGTPPTPRSGHSVTLLNPSQRHVLLYGGQGADTTAAVSDYCFTLDLDTFQWTKHDLQAEPGVLLLRTEHSALTINNDTVFIVFGRDDTKNATLVPIMLNVTDPAHITLLDKYIIPPDIVSNSTDSNPVKPSNTNSTETPDTPKPKLSSGATIGISVGCTAAGLIAIAALVLWIRKRNKVKKQMETMEVDWDAIDLNYADTPTVKPAEEFSSIPQEKPNVANNPPLNTQIPDFIDELPVVNKDHSIQKPDGS</sequence>
<dbReference type="Pfam" id="PF24681">
    <property type="entry name" value="Kelch_KLHDC2_KLHL20_DRC7"/>
    <property type="match status" value="1"/>
</dbReference>
<dbReference type="EMBL" id="JAEPRD010000004">
    <property type="protein sequence ID" value="KAG2213032.1"/>
    <property type="molecule type" value="Genomic_DNA"/>
</dbReference>
<feature type="transmembrane region" description="Helical" evidence="4">
    <location>
        <begin position="436"/>
        <end position="457"/>
    </location>
</feature>
<keyword evidence="1" id="KW-0880">Kelch repeat</keyword>
<dbReference type="InterPro" id="IPR015915">
    <property type="entry name" value="Kelch-typ_b-propeller"/>
</dbReference>
<organism evidence="6 7">
    <name type="scientific">Mucor saturninus</name>
    <dbReference type="NCBI Taxonomy" id="64648"/>
    <lineage>
        <taxon>Eukaryota</taxon>
        <taxon>Fungi</taxon>
        <taxon>Fungi incertae sedis</taxon>
        <taxon>Mucoromycota</taxon>
        <taxon>Mucoromycotina</taxon>
        <taxon>Mucoromycetes</taxon>
        <taxon>Mucorales</taxon>
        <taxon>Mucorineae</taxon>
        <taxon>Mucoraceae</taxon>
        <taxon>Mucor</taxon>
    </lineage>
</organism>
<dbReference type="Proteomes" id="UP000603453">
    <property type="component" value="Unassembled WGS sequence"/>
</dbReference>
<proteinExistence type="predicted"/>
<dbReference type="PANTHER" id="PTHR46093">
    <property type="entry name" value="ACYL-COA-BINDING DOMAIN-CONTAINING PROTEIN 5"/>
    <property type="match status" value="1"/>
</dbReference>
<protein>
    <recommendedName>
        <fullName evidence="8">Galactose oxidase</fullName>
    </recommendedName>
</protein>
<feature type="signal peptide" evidence="5">
    <location>
        <begin position="1"/>
        <end position="22"/>
    </location>
</feature>
<evidence type="ECO:0000313" key="6">
    <source>
        <dbReference type="EMBL" id="KAG2213032.1"/>
    </source>
</evidence>
<dbReference type="InterPro" id="IPR011043">
    <property type="entry name" value="Gal_Oxase/kelch_b-propeller"/>
</dbReference>
<keyword evidence="4" id="KW-0812">Transmembrane</keyword>
<dbReference type="Gene3D" id="2.120.10.80">
    <property type="entry name" value="Kelch-type beta propeller"/>
    <property type="match status" value="2"/>
</dbReference>
<name>A0A8H7RL38_9FUNG</name>
<feature type="region of interest" description="Disordered" evidence="3">
    <location>
        <begin position="404"/>
        <end position="430"/>
    </location>
</feature>
<keyword evidence="4" id="KW-0472">Membrane</keyword>
<dbReference type="PANTHER" id="PTHR46093:SF18">
    <property type="entry name" value="FIBRONECTIN TYPE-III DOMAIN-CONTAINING PROTEIN"/>
    <property type="match status" value="1"/>
</dbReference>
<keyword evidence="7" id="KW-1185">Reference proteome</keyword>
<keyword evidence="5" id="KW-0732">Signal</keyword>
<reference evidence="6" key="1">
    <citation type="submission" date="2020-12" db="EMBL/GenBank/DDBJ databases">
        <title>Metabolic potential, ecology and presence of endohyphal bacteria is reflected in genomic diversity of Mucoromycotina.</title>
        <authorList>
            <person name="Muszewska A."/>
            <person name="Okrasinska A."/>
            <person name="Steczkiewicz K."/>
            <person name="Drgas O."/>
            <person name="Orlowska M."/>
            <person name="Perlinska-Lenart U."/>
            <person name="Aleksandrzak-Piekarczyk T."/>
            <person name="Szatraj K."/>
            <person name="Zielenkiewicz U."/>
            <person name="Pilsyk S."/>
            <person name="Malc E."/>
            <person name="Mieczkowski P."/>
            <person name="Kruszewska J.S."/>
            <person name="Biernat P."/>
            <person name="Pawlowska J."/>
        </authorList>
    </citation>
    <scope>NUCLEOTIDE SEQUENCE</scope>
    <source>
        <strain evidence="6">WA0000017839</strain>
    </source>
</reference>
<dbReference type="SUPFAM" id="SSF50965">
    <property type="entry name" value="Galactose oxidase, central domain"/>
    <property type="match status" value="1"/>
</dbReference>
<comment type="caution">
    <text evidence="6">The sequence shown here is derived from an EMBL/GenBank/DDBJ whole genome shotgun (WGS) entry which is preliminary data.</text>
</comment>
<feature type="compositionally biased region" description="Polar residues" evidence="3">
    <location>
        <begin position="404"/>
        <end position="423"/>
    </location>
</feature>
<dbReference type="OrthoDB" id="10251809at2759"/>
<dbReference type="AlphaFoldDB" id="A0A8H7RL38"/>
<evidence type="ECO:0000256" key="2">
    <source>
        <dbReference type="ARBA" id="ARBA00022737"/>
    </source>
</evidence>
<evidence type="ECO:0000256" key="1">
    <source>
        <dbReference type="ARBA" id="ARBA00022441"/>
    </source>
</evidence>
<keyword evidence="2" id="KW-0677">Repeat</keyword>
<evidence type="ECO:0000256" key="5">
    <source>
        <dbReference type="SAM" id="SignalP"/>
    </source>
</evidence>